<organism evidence="2 3">
    <name type="scientific">Nephila pilipes</name>
    <name type="common">Giant wood spider</name>
    <name type="synonym">Nephila maculata</name>
    <dbReference type="NCBI Taxonomy" id="299642"/>
    <lineage>
        <taxon>Eukaryota</taxon>
        <taxon>Metazoa</taxon>
        <taxon>Ecdysozoa</taxon>
        <taxon>Arthropoda</taxon>
        <taxon>Chelicerata</taxon>
        <taxon>Arachnida</taxon>
        <taxon>Araneae</taxon>
        <taxon>Araneomorphae</taxon>
        <taxon>Entelegynae</taxon>
        <taxon>Araneoidea</taxon>
        <taxon>Nephilidae</taxon>
        <taxon>Nephila</taxon>
    </lineage>
</organism>
<feature type="transmembrane region" description="Helical" evidence="1">
    <location>
        <begin position="54"/>
        <end position="74"/>
    </location>
</feature>
<sequence>MTCSLTLFVREWYAAHFWSKIVCMGLLGEFWSIFKVSRVYSIFRSLYHPWRPFYGTEVRIIGIFGIVLSARIVGGIARVHQSVRSQSHVSPLGGWILPWPPMGVQDLIGVWFENSFSVRVV</sequence>
<comment type="caution">
    <text evidence="2">The sequence shown here is derived from an EMBL/GenBank/DDBJ whole genome shotgun (WGS) entry which is preliminary data.</text>
</comment>
<feature type="transmembrane region" description="Helical" evidence="1">
    <location>
        <begin position="12"/>
        <end position="34"/>
    </location>
</feature>
<reference evidence="2" key="1">
    <citation type="submission" date="2020-08" db="EMBL/GenBank/DDBJ databases">
        <title>Multicomponent nature underlies the extraordinary mechanical properties of spider dragline silk.</title>
        <authorList>
            <person name="Kono N."/>
            <person name="Nakamura H."/>
            <person name="Mori M."/>
            <person name="Yoshida Y."/>
            <person name="Ohtoshi R."/>
            <person name="Malay A.D."/>
            <person name="Moran D.A.P."/>
            <person name="Tomita M."/>
            <person name="Numata K."/>
            <person name="Arakawa K."/>
        </authorList>
    </citation>
    <scope>NUCLEOTIDE SEQUENCE</scope>
</reference>
<evidence type="ECO:0000313" key="2">
    <source>
        <dbReference type="EMBL" id="GFT17712.1"/>
    </source>
</evidence>
<gene>
    <name evidence="2" type="ORF">NPIL_104331</name>
</gene>
<proteinExistence type="predicted"/>
<evidence type="ECO:0000313" key="3">
    <source>
        <dbReference type="Proteomes" id="UP000887013"/>
    </source>
</evidence>
<dbReference type="AlphaFoldDB" id="A0A8X6NKJ9"/>
<name>A0A8X6NKJ9_NEPPI</name>
<evidence type="ECO:0000256" key="1">
    <source>
        <dbReference type="SAM" id="Phobius"/>
    </source>
</evidence>
<dbReference type="Proteomes" id="UP000887013">
    <property type="component" value="Unassembled WGS sequence"/>
</dbReference>
<protein>
    <submittedName>
        <fullName evidence="2">Uncharacterized protein</fullName>
    </submittedName>
</protein>
<keyword evidence="1" id="KW-0812">Transmembrane</keyword>
<accession>A0A8X6NKJ9</accession>
<keyword evidence="1" id="KW-0472">Membrane</keyword>
<keyword evidence="3" id="KW-1185">Reference proteome</keyword>
<dbReference type="EMBL" id="BMAW01010193">
    <property type="protein sequence ID" value="GFT17712.1"/>
    <property type="molecule type" value="Genomic_DNA"/>
</dbReference>
<keyword evidence="1" id="KW-1133">Transmembrane helix</keyword>